<accession>A0AAD5G6I4</accession>
<organism evidence="1 2">
    <name type="scientific">Ambrosia artemisiifolia</name>
    <name type="common">Common ragweed</name>
    <dbReference type="NCBI Taxonomy" id="4212"/>
    <lineage>
        <taxon>Eukaryota</taxon>
        <taxon>Viridiplantae</taxon>
        <taxon>Streptophyta</taxon>
        <taxon>Embryophyta</taxon>
        <taxon>Tracheophyta</taxon>
        <taxon>Spermatophyta</taxon>
        <taxon>Magnoliopsida</taxon>
        <taxon>eudicotyledons</taxon>
        <taxon>Gunneridae</taxon>
        <taxon>Pentapetalae</taxon>
        <taxon>asterids</taxon>
        <taxon>campanulids</taxon>
        <taxon>Asterales</taxon>
        <taxon>Asteraceae</taxon>
        <taxon>Asteroideae</taxon>
        <taxon>Heliantheae alliance</taxon>
        <taxon>Heliantheae</taxon>
        <taxon>Ambrosia</taxon>
    </lineage>
</organism>
<evidence type="ECO:0000313" key="1">
    <source>
        <dbReference type="EMBL" id="KAI7730242.1"/>
    </source>
</evidence>
<gene>
    <name evidence="1" type="ORF">M8C21_023079</name>
</gene>
<dbReference type="AlphaFoldDB" id="A0AAD5G6I4"/>
<comment type="caution">
    <text evidence="1">The sequence shown here is derived from an EMBL/GenBank/DDBJ whole genome shotgun (WGS) entry which is preliminary data.</text>
</comment>
<proteinExistence type="predicted"/>
<dbReference type="Proteomes" id="UP001206925">
    <property type="component" value="Unassembled WGS sequence"/>
</dbReference>
<protein>
    <submittedName>
        <fullName evidence="1">Uncharacterized protein</fullName>
    </submittedName>
</protein>
<sequence length="131" mass="15283">MLWAHLIAMEQRYQKPERGEFLISNFDVKQACVATRCIRIECRHSFLYRHSQITINRTQITRQQDLVEHVKKMFTKLSANPLTTTELVEKEHAIFTGSEIRMRDDDAPLDQFAVAFLVRAISREMGDISVT</sequence>
<keyword evidence="2" id="KW-1185">Reference proteome</keyword>
<dbReference type="EMBL" id="JAMZMK010010821">
    <property type="protein sequence ID" value="KAI7730242.1"/>
    <property type="molecule type" value="Genomic_DNA"/>
</dbReference>
<reference evidence="1" key="1">
    <citation type="submission" date="2022-06" db="EMBL/GenBank/DDBJ databases">
        <title>Uncovering the hologenomic basis of an extraordinary plant invasion.</title>
        <authorList>
            <person name="Bieker V.C."/>
            <person name="Martin M.D."/>
            <person name="Gilbert T."/>
            <person name="Hodgins K."/>
            <person name="Battlay P."/>
            <person name="Petersen B."/>
            <person name="Wilson J."/>
        </authorList>
    </citation>
    <scope>NUCLEOTIDE SEQUENCE</scope>
    <source>
        <strain evidence="1">AA19_3_7</strain>
        <tissue evidence="1">Leaf</tissue>
    </source>
</reference>
<name>A0AAD5G6I4_AMBAR</name>
<evidence type="ECO:0000313" key="2">
    <source>
        <dbReference type="Proteomes" id="UP001206925"/>
    </source>
</evidence>